<evidence type="ECO:0000313" key="5">
    <source>
        <dbReference type="Proteomes" id="UP001055091"/>
    </source>
</evidence>
<dbReference type="PROSITE" id="PS51257">
    <property type="entry name" value="PROKAR_LIPOPROTEIN"/>
    <property type="match status" value="1"/>
</dbReference>
<feature type="domain" description="YARHG" evidence="3">
    <location>
        <begin position="200"/>
        <end position="285"/>
    </location>
</feature>
<organism evidence="4 5">
    <name type="scientific">Hungatella hathewayi</name>
    <dbReference type="NCBI Taxonomy" id="154046"/>
    <lineage>
        <taxon>Bacteria</taxon>
        <taxon>Bacillati</taxon>
        <taxon>Bacillota</taxon>
        <taxon>Clostridia</taxon>
        <taxon>Lachnospirales</taxon>
        <taxon>Lachnospiraceae</taxon>
        <taxon>Hungatella</taxon>
    </lineage>
</organism>
<comment type="caution">
    <text evidence="4">The sequence shown here is derived from an EMBL/GenBank/DDBJ whole genome shotgun (WGS) entry which is preliminary data.</text>
</comment>
<keyword evidence="2" id="KW-0732">Signal</keyword>
<dbReference type="InterPro" id="IPR025582">
    <property type="entry name" value="YARHG_dom"/>
</dbReference>
<dbReference type="Proteomes" id="UP001055091">
    <property type="component" value="Unassembled WGS sequence"/>
</dbReference>
<protein>
    <recommendedName>
        <fullName evidence="3">YARHG domain-containing protein</fullName>
    </recommendedName>
</protein>
<sequence length="501" mass="55663">MKNKLLPGLIIALGLLTSACHTDSGFDAPAESFQKESQAETVSPAEEKPAAKDQSSDPADHVSIGTEETKDTETAFHTFSVKALNHLNADPSLIYNRYVKAGDIRTAISFSLAQDWKESDSLTCHFQTQDSQYESSWNGTADAVINTESGTITYKLIPEFFGTNQKNGTCEITFHLDETVPYIAVEGDPRLEGEYYSFQDSFSRPDEFTRYLGKADLYLYPTEDLKLLRNEIYAAHGRKFDTESLNQYFSAQAWYRGLLEPNAFSDAVLSDIEKKNITLIRELEEIPYNERNTIDGIQYGDEWDRLPVAPYLSYLHPGHETGLSADLSKAEDMGVYYCAPGSISIPASITQEQFSQVQNGGEVELVLNALTGKSRMLSLNPNAGPSGSNGYLTYDKGMDPSTYGNEAAITADLENGTYTLWEDSDDTIMKTVYEGNIYILKGAVTGTYTNLAEASKTQKKIYAGEPVEEGKEEASAEYTVYGNDLYYNEKGYFTAFYYLGD</sequence>
<feature type="signal peptide" evidence="2">
    <location>
        <begin position="1"/>
        <end position="22"/>
    </location>
</feature>
<evidence type="ECO:0000313" key="4">
    <source>
        <dbReference type="EMBL" id="GKG99692.1"/>
    </source>
</evidence>
<name>A0AA37N320_9FIRM</name>
<reference evidence="4" key="1">
    <citation type="submission" date="2022-01" db="EMBL/GenBank/DDBJ databases">
        <title>Novel bile acid biosynthetic pathways are enriched in the microbiome of centenarians.</title>
        <authorList>
            <person name="Sato Y."/>
            <person name="Atarashi K."/>
            <person name="Plichta R.D."/>
            <person name="Arai Y."/>
            <person name="Sasajima S."/>
            <person name="Kearney M.S."/>
            <person name="Suda W."/>
            <person name="Takeshita K."/>
            <person name="Sasaki T."/>
            <person name="Okamoto S."/>
            <person name="Skelly N.A."/>
            <person name="Okamura Y."/>
            <person name="Vlamakis H."/>
            <person name="Li Y."/>
            <person name="Tanoue T."/>
            <person name="Takei H."/>
            <person name="Nittono H."/>
            <person name="Narushima S."/>
            <person name="Irie J."/>
            <person name="Itoh H."/>
            <person name="Moriya K."/>
            <person name="Sugiura Y."/>
            <person name="Suematsu M."/>
            <person name="Moritoki N."/>
            <person name="Shibata S."/>
            <person name="Littman R.D."/>
            <person name="Fischbach A.M."/>
            <person name="Uwamino Y."/>
            <person name="Inoue T."/>
            <person name="Honda A."/>
            <person name="Hattori M."/>
            <person name="Murai T."/>
            <person name="Xavier J.R."/>
            <person name="Hirose N."/>
            <person name="Honda K."/>
        </authorList>
    </citation>
    <scope>NUCLEOTIDE SEQUENCE</scope>
    <source>
        <strain evidence="4">CE91-St55</strain>
    </source>
</reference>
<gene>
    <name evidence="4" type="ORF">CE91St55_16740</name>
</gene>
<proteinExistence type="predicted"/>
<dbReference type="SMART" id="SM01324">
    <property type="entry name" value="YARHG"/>
    <property type="match status" value="1"/>
</dbReference>
<dbReference type="InterPro" id="IPR038434">
    <property type="entry name" value="YARHG_sf"/>
</dbReference>
<evidence type="ECO:0000256" key="1">
    <source>
        <dbReference type="SAM" id="MobiDB-lite"/>
    </source>
</evidence>
<accession>A0AA37N320</accession>
<dbReference type="EMBL" id="BQNJ01000001">
    <property type="protein sequence ID" value="GKG99692.1"/>
    <property type="molecule type" value="Genomic_DNA"/>
</dbReference>
<feature type="region of interest" description="Disordered" evidence="1">
    <location>
        <begin position="27"/>
        <end position="63"/>
    </location>
</feature>
<dbReference type="RefSeq" id="WP_118042449.1">
    <property type="nucleotide sequence ID" value="NZ_BQNJ01000001.1"/>
</dbReference>
<dbReference type="Pfam" id="PF14628">
    <property type="entry name" value="DUF4454"/>
    <property type="match status" value="1"/>
</dbReference>
<dbReference type="Gene3D" id="1.20.58.1690">
    <property type="match status" value="1"/>
</dbReference>
<evidence type="ECO:0000259" key="3">
    <source>
        <dbReference type="SMART" id="SM01324"/>
    </source>
</evidence>
<dbReference type="GeneID" id="93151436"/>
<dbReference type="Pfam" id="PF13308">
    <property type="entry name" value="YARHG"/>
    <property type="match status" value="1"/>
</dbReference>
<dbReference type="AlphaFoldDB" id="A0AA37N320"/>
<dbReference type="InterPro" id="IPR028080">
    <property type="entry name" value="DUF4454"/>
</dbReference>
<evidence type="ECO:0000256" key="2">
    <source>
        <dbReference type="SAM" id="SignalP"/>
    </source>
</evidence>
<feature type="chain" id="PRO_5041322395" description="YARHG domain-containing protein" evidence="2">
    <location>
        <begin position="23"/>
        <end position="501"/>
    </location>
</feature>
<feature type="compositionally biased region" description="Basic and acidic residues" evidence="1">
    <location>
        <begin position="45"/>
        <end position="60"/>
    </location>
</feature>